<protein>
    <recommendedName>
        <fullName evidence="1">catechol O-methyltransferase</fullName>
        <ecNumber evidence="1">2.1.1.6</ecNumber>
    </recommendedName>
</protein>
<keyword evidence="8" id="KW-1185">Reference proteome</keyword>
<comment type="similarity">
    <text evidence="6">Belongs to the class I-like SAM-binding methyltransferase superfamily. Cation-dependent O-methyltransferase family.</text>
</comment>
<dbReference type="AlphaFoldDB" id="A0AA36ITM8"/>
<dbReference type="PANTHER" id="PTHR43836">
    <property type="entry name" value="CATECHOL O-METHYLTRANSFERASE 1-RELATED"/>
    <property type="match status" value="1"/>
</dbReference>
<evidence type="ECO:0000256" key="4">
    <source>
        <dbReference type="ARBA" id="ARBA00022691"/>
    </source>
</evidence>
<dbReference type="EMBL" id="CAUJNA010002524">
    <property type="protein sequence ID" value="CAJ1393297.1"/>
    <property type="molecule type" value="Genomic_DNA"/>
</dbReference>
<sequence>MLLEAAALSGGDVWRLLDAVKFRAPDGAAFGAVAGALRRAGQDDAPVWESFAQCHRHSSPVMAQLVKERGQDRENQDFTVRPGHAYAKELQLLRQVLTSTPKDSASACRVMEAFGREALPSSSKWLKIAGGQKSALLAEAVARSPEGLALELGTYCGFSALHLAQAKRVVTLEADLGHAIIAETLLTFAGMADKVQVIVGHSEDMLPWLLQRLGPISFVFMDQRGSRYLADLEILKQSGQSAVVVADNVLKPGAPKFLWALTNDDAFETEVVELEEFAMDGVLDWMTVSVFRSRVPCRDRSPPVPESIRFLEHQAEAMRSRTHFPEHGGSGVGFKQWAAFSAEMRESLCQALSLKLRRFEEKRLPSLEFWLLCCCEASANVEKSVCAGLGVVESAVTAALLAAYSSCAWLVWWNHLLGGSRRWAELSSRLTSQLADQADVTAGIAYLTRDWAEMARRSHAALDQEFCGSWRTSLQELASKLTDIWTDIRNASTGCTAQPQIAVERSKSVHLPGAATFDLDACFDLYEHRAQENKAFNRSDSAPLAGRASLALQLWFKVDRAVQRALHVEVERMTKARDMDDPKALQEMSLAPQRLQPATAASPDTVGWLMDERIHTTLQVAELSAGMGASDEGAYGRAQRIVLEGRVLEGASVRPAMISLSSKEETETLGALLLSERLQQRFQYKSFNFGDEMQSPTNDQGAGIEEFERLEQALSANFDSLQELRTRLAPMANSAGTLRCPRWQDFANAARELRQILRRLSGGVAETASRGILALQGEDFKRKGDVVLEDSPEDRAAEMRIILCLAAAALAGAAAIPYAVLLLNYQRLSLPHVHRRFERQLGQLSSRREEILVEIRDLQRSSQKAGAAHARACICLQSVNVLRNINYVLLCIKTESQRAAAASSSFGASQDAVILGGLRLLLALLPRCEKRWEAEILADEDCGTALVTLANGHAPPGRLQQLVADSQKRLWILSLALSPRLTQTGRPGRCSRASPDPLGCGASRTCWEPCGERRLRGDTQSA</sequence>
<keyword evidence="3" id="KW-0808">Transferase</keyword>
<evidence type="ECO:0000256" key="2">
    <source>
        <dbReference type="ARBA" id="ARBA00022603"/>
    </source>
</evidence>
<dbReference type="Proteomes" id="UP001178507">
    <property type="component" value="Unassembled WGS sequence"/>
</dbReference>
<proteinExistence type="inferred from homology"/>
<dbReference type="InterPro" id="IPR002935">
    <property type="entry name" value="SAM_O-MeTrfase"/>
</dbReference>
<dbReference type="EC" id="2.1.1.6" evidence="1"/>
<evidence type="ECO:0000256" key="1">
    <source>
        <dbReference type="ARBA" id="ARBA00012880"/>
    </source>
</evidence>
<name>A0AA36ITM8_9DINO</name>
<evidence type="ECO:0000313" key="7">
    <source>
        <dbReference type="EMBL" id="CAJ1393297.1"/>
    </source>
</evidence>
<dbReference type="InterPro" id="IPR029063">
    <property type="entry name" value="SAM-dependent_MTases_sf"/>
</dbReference>
<reference evidence="7" key="1">
    <citation type="submission" date="2023-08" db="EMBL/GenBank/DDBJ databases">
        <authorList>
            <person name="Chen Y."/>
            <person name="Shah S."/>
            <person name="Dougan E. K."/>
            <person name="Thang M."/>
            <person name="Chan C."/>
        </authorList>
    </citation>
    <scope>NUCLEOTIDE SEQUENCE</scope>
</reference>
<keyword evidence="2" id="KW-0489">Methyltransferase</keyword>
<dbReference type="GO" id="GO:0016206">
    <property type="term" value="F:catechol O-methyltransferase activity"/>
    <property type="evidence" value="ECO:0007669"/>
    <property type="project" value="UniProtKB-EC"/>
</dbReference>
<dbReference type="Gene3D" id="3.40.50.150">
    <property type="entry name" value="Vaccinia Virus protein VP39"/>
    <property type="match status" value="1"/>
</dbReference>
<evidence type="ECO:0000256" key="5">
    <source>
        <dbReference type="ARBA" id="ARBA00022939"/>
    </source>
</evidence>
<dbReference type="SUPFAM" id="SSF53335">
    <property type="entry name" value="S-adenosyl-L-methionine-dependent methyltransferases"/>
    <property type="match status" value="1"/>
</dbReference>
<keyword evidence="4" id="KW-0949">S-adenosyl-L-methionine</keyword>
<evidence type="ECO:0000256" key="3">
    <source>
        <dbReference type="ARBA" id="ARBA00022679"/>
    </source>
</evidence>
<comment type="caution">
    <text evidence="7">The sequence shown here is derived from an EMBL/GenBank/DDBJ whole genome shotgun (WGS) entry which is preliminary data.</text>
</comment>
<dbReference type="Pfam" id="PF01596">
    <property type="entry name" value="Methyltransf_3"/>
    <property type="match status" value="1"/>
</dbReference>
<dbReference type="PANTHER" id="PTHR43836:SF2">
    <property type="entry name" value="CATECHOL O-METHYLTRANSFERASE 1-RELATED"/>
    <property type="match status" value="1"/>
</dbReference>
<evidence type="ECO:0000256" key="6">
    <source>
        <dbReference type="ARBA" id="ARBA00023453"/>
    </source>
</evidence>
<accession>A0AA36ITM8</accession>
<keyword evidence="5" id="KW-0128">Catecholamine metabolism</keyword>
<dbReference type="GO" id="GO:0006584">
    <property type="term" value="P:catecholamine metabolic process"/>
    <property type="evidence" value="ECO:0007669"/>
    <property type="project" value="UniProtKB-KW"/>
</dbReference>
<evidence type="ECO:0000313" key="8">
    <source>
        <dbReference type="Proteomes" id="UP001178507"/>
    </source>
</evidence>
<dbReference type="PROSITE" id="PS51682">
    <property type="entry name" value="SAM_OMT_I"/>
    <property type="match status" value="1"/>
</dbReference>
<dbReference type="GO" id="GO:0032259">
    <property type="term" value="P:methylation"/>
    <property type="evidence" value="ECO:0007669"/>
    <property type="project" value="UniProtKB-KW"/>
</dbReference>
<gene>
    <name evidence="7" type="ORF">EVOR1521_LOCUS18197</name>
</gene>
<organism evidence="7 8">
    <name type="scientific">Effrenium voratum</name>
    <dbReference type="NCBI Taxonomy" id="2562239"/>
    <lineage>
        <taxon>Eukaryota</taxon>
        <taxon>Sar</taxon>
        <taxon>Alveolata</taxon>
        <taxon>Dinophyceae</taxon>
        <taxon>Suessiales</taxon>
        <taxon>Symbiodiniaceae</taxon>
        <taxon>Effrenium</taxon>
    </lineage>
</organism>